<feature type="transmembrane region" description="Helical" evidence="1">
    <location>
        <begin position="131"/>
        <end position="148"/>
    </location>
</feature>
<dbReference type="Proteomes" id="UP000789941">
    <property type="component" value="Unassembled WGS sequence"/>
</dbReference>
<feature type="transmembrane region" description="Helical" evidence="1">
    <location>
        <begin position="12"/>
        <end position="32"/>
    </location>
</feature>
<feature type="transmembrane region" description="Helical" evidence="1">
    <location>
        <begin position="107"/>
        <end position="125"/>
    </location>
</feature>
<feature type="transmembrane region" description="Helical" evidence="1">
    <location>
        <begin position="233"/>
        <end position="254"/>
    </location>
</feature>
<protein>
    <recommendedName>
        <fullName evidence="4">Glycosyltransferase RgtA/B/C/D-like domain-containing protein</fullName>
    </recommendedName>
</protein>
<keyword evidence="1" id="KW-1133">Transmembrane helix</keyword>
<name>A0A5E4LQD4_9ARCH</name>
<gene>
    <name evidence="2" type="ORF">LFW2832_00503</name>
</gene>
<feature type="transmembrane region" description="Helical" evidence="1">
    <location>
        <begin position="404"/>
        <end position="426"/>
    </location>
</feature>
<keyword evidence="1" id="KW-0472">Membrane</keyword>
<evidence type="ECO:0000256" key="1">
    <source>
        <dbReference type="SAM" id="Phobius"/>
    </source>
</evidence>
<dbReference type="EMBL" id="CABMJJ010000009">
    <property type="protein sequence ID" value="VVC03751.1"/>
    <property type="molecule type" value="Genomic_DNA"/>
</dbReference>
<feature type="transmembrane region" description="Helical" evidence="1">
    <location>
        <begin position="72"/>
        <end position="95"/>
    </location>
</feature>
<proteinExistence type="predicted"/>
<organism evidence="2 3">
    <name type="scientific">Candidatus Bilamarchaeum dharawalense</name>
    <dbReference type="NCBI Taxonomy" id="2885759"/>
    <lineage>
        <taxon>Archaea</taxon>
        <taxon>Candidatus Micrarchaeota</taxon>
        <taxon>Candidatus Micrarchaeia</taxon>
        <taxon>Candidatus Anstonellales</taxon>
        <taxon>Candidatus Bilamarchaeaceae</taxon>
        <taxon>Candidatus Bilamarchaeum</taxon>
    </lineage>
</organism>
<dbReference type="AlphaFoldDB" id="A0A5E4LQD4"/>
<feature type="transmembrane region" description="Helical" evidence="1">
    <location>
        <begin position="289"/>
        <end position="309"/>
    </location>
</feature>
<feature type="transmembrane region" description="Helical" evidence="1">
    <location>
        <begin position="446"/>
        <end position="466"/>
    </location>
</feature>
<feature type="transmembrane region" description="Helical" evidence="1">
    <location>
        <begin position="367"/>
        <end position="392"/>
    </location>
</feature>
<feature type="transmembrane region" description="Helical" evidence="1">
    <location>
        <begin position="160"/>
        <end position="179"/>
    </location>
</feature>
<feature type="transmembrane region" description="Helical" evidence="1">
    <location>
        <begin position="473"/>
        <end position="490"/>
    </location>
</feature>
<sequence length="647" mass="74502">MKILNFSIPHTEILLCLLITSLLTFFFFYPSIMSFGKVLVGAEDIKFGIWMLWHFEQSVQHGTNPLMANEVFYPYGISLTTTVLSPIHTLLYCLLPSSLGTYGRITILQVIPFILGGLFSFVLAYRFTKSFLPSMLASLVYNFSAFHFEKALHHLNYSMAMPWVALFFIFYFEMVYSTPKKRLNYLLLSFAFLMVAFSELTITIMLSFIVFLDIFSRYLDGASIKLWTPRNTIILALSVLLSFVLYESFAFFGISSILTYTVPSLLFFGGCLLILGPKALIKTESKFKYFQMMVTIAVPVVLYLLFLFLQPSYPFYQDSIIVNIIRYAIPLDRFVLDFKLDIPALSQISFFEHIKNVWNYDAEFPDLIGVLLTLLFLLTGPFLFPLISAILPSASKEEIYFRNFSLLCIAFSFPIIKLGDSLLFVTPFLTPSLFPLMPVLRVPARFLLFALLFLSVLSALVLKRLLKTKNLKVILFSSALFLLVFIQSMPNPERFIFQEKVPQFYLDLAKDESAKTIFIYPYANYYSLMNELYYQTFHGKPISLGLVSRFPDNGNDLFVAYNGSYFDNQSRDELAEKTTKIMNEFNYDYLVFDKVHCLNPVACFFGDMTEYNSTVMDQIQPPLEQAFGKPIYEDDTILVYLPKNRSN</sequence>
<evidence type="ECO:0000313" key="2">
    <source>
        <dbReference type="EMBL" id="VVC03751.1"/>
    </source>
</evidence>
<feature type="transmembrane region" description="Helical" evidence="1">
    <location>
        <begin position="260"/>
        <end position="277"/>
    </location>
</feature>
<keyword evidence="1" id="KW-0812">Transmembrane</keyword>
<accession>A0A5E4LQD4</accession>
<evidence type="ECO:0008006" key="4">
    <source>
        <dbReference type="Google" id="ProtNLM"/>
    </source>
</evidence>
<reference evidence="2 3" key="1">
    <citation type="submission" date="2019-08" db="EMBL/GenBank/DDBJ databases">
        <authorList>
            <person name="Vazquez-Campos X."/>
        </authorList>
    </citation>
    <scope>NUCLEOTIDE SEQUENCE [LARGE SCALE GENOMIC DNA]</scope>
    <source>
        <strain evidence="2">LFW-283_2</strain>
    </source>
</reference>
<comment type="caution">
    <text evidence="2">The sequence shown here is derived from an EMBL/GenBank/DDBJ whole genome shotgun (WGS) entry which is preliminary data.</text>
</comment>
<evidence type="ECO:0000313" key="3">
    <source>
        <dbReference type="Proteomes" id="UP000789941"/>
    </source>
</evidence>
<feature type="transmembrane region" description="Helical" evidence="1">
    <location>
        <begin position="185"/>
        <end position="212"/>
    </location>
</feature>